<dbReference type="InterPro" id="IPR049534">
    <property type="entry name" value="TEX13A/C/D_Znf"/>
</dbReference>
<keyword evidence="2" id="KW-0812">Transmembrane</keyword>
<dbReference type="SUPFAM" id="SSF82171">
    <property type="entry name" value="DPP6 N-terminal domain-like"/>
    <property type="match status" value="1"/>
</dbReference>
<gene>
    <name evidence="4" type="ORF">KTT_52060</name>
</gene>
<comment type="caution">
    <text evidence="4">The sequence shown here is derived from an EMBL/GenBank/DDBJ whole genome shotgun (WGS) entry which is preliminary data.</text>
</comment>
<feature type="compositionally biased region" description="Polar residues" evidence="1">
    <location>
        <begin position="46"/>
        <end position="55"/>
    </location>
</feature>
<proteinExistence type="predicted"/>
<dbReference type="OrthoDB" id="6192037at2"/>
<evidence type="ECO:0000256" key="2">
    <source>
        <dbReference type="SAM" id="Phobius"/>
    </source>
</evidence>
<evidence type="ECO:0000256" key="1">
    <source>
        <dbReference type="SAM" id="MobiDB-lite"/>
    </source>
</evidence>
<evidence type="ECO:0000313" key="5">
    <source>
        <dbReference type="Proteomes" id="UP000287352"/>
    </source>
</evidence>
<evidence type="ECO:0000313" key="4">
    <source>
        <dbReference type="EMBL" id="GCE15347.1"/>
    </source>
</evidence>
<sequence>MSTSPMACPVCRALNDPRLERCYRCGHQFQQVAVSERGQRLGDKPGTTSGDGLSHISGTSRRTALLIVGGVVGSAIGLPVVAVGGYLLYQHLTDQHIITYYGYSNTTSDAAWSPDGTLVASAGWLDGGTVQIWDPLTGQKLHTCHPEHVSQDIYPQRVMWSADGKQVLAFVGHGWAVMEPGSRVFEQVQVWDVASGRRVRNIPLMDPVTVDTSGSQTDLLQHWTLGERYFAAAQALRMALVDSIKHGVGFSSTSSTLSLLDALSGKQRAAYAGRGLFGNGGTSGNLSWSPNGKYLMVVGQYVDIWHTGV</sequence>
<dbReference type="Proteomes" id="UP000287352">
    <property type="component" value="Unassembled WGS sequence"/>
</dbReference>
<name>A0A402A851_9CHLR</name>
<dbReference type="EMBL" id="BIFR01000002">
    <property type="protein sequence ID" value="GCE15347.1"/>
    <property type="molecule type" value="Genomic_DNA"/>
</dbReference>
<protein>
    <recommendedName>
        <fullName evidence="3">Testis-expressed protein 13A/C/D zinc finger domain-containing protein</fullName>
    </recommendedName>
</protein>
<dbReference type="Pfam" id="PF00400">
    <property type="entry name" value="WD40"/>
    <property type="match status" value="1"/>
</dbReference>
<dbReference type="RefSeq" id="WP_126582825.1">
    <property type="nucleotide sequence ID" value="NZ_BIFR01000002.1"/>
</dbReference>
<feature type="transmembrane region" description="Helical" evidence="2">
    <location>
        <begin position="64"/>
        <end position="89"/>
    </location>
</feature>
<keyword evidence="5" id="KW-1185">Reference proteome</keyword>
<dbReference type="AlphaFoldDB" id="A0A402A851"/>
<dbReference type="Pfam" id="PF20864">
    <property type="entry name" value="Zn_ribbon_TEX13"/>
    <property type="match status" value="1"/>
</dbReference>
<evidence type="ECO:0000259" key="3">
    <source>
        <dbReference type="Pfam" id="PF20864"/>
    </source>
</evidence>
<dbReference type="InterPro" id="IPR015943">
    <property type="entry name" value="WD40/YVTN_repeat-like_dom_sf"/>
</dbReference>
<dbReference type="SMART" id="SM00320">
    <property type="entry name" value="WD40"/>
    <property type="match status" value="1"/>
</dbReference>
<dbReference type="Gene3D" id="2.130.10.10">
    <property type="entry name" value="YVTN repeat-like/Quinoprotein amine dehydrogenase"/>
    <property type="match status" value="1"/>
</dbReference>
<feature type="domain" description="Testis-expressed protein 13A/C/D zinc finger" evidence="3">
    <location>
        <begin position="7"/>
        <end position="25"/>
    </location>
</feature>
<accession>A0A402A851</accession>
<organism evidence="4 5">
    <name type="scientific">Tengunoibacter tsumagoiensis</name>
    <dbReference type="NCBI Taxonomy" id="2014871"/>
    <lineage>
        <taxon>Bacteria</taxon>
        <taxon>Bacillati</taxon>
        <taxon>Chloroflexota</taxon>
        <taxon>Ktedonobacteria</taxon>
        <taxon>Ktedonobacterales</taxon>
        <taxon>Dictyobacteraceae</taxon>
        <taxon>Tengunoibacter</taxon>
    </lineage>
</organism>
<dbReference type="InterPro" id="IPR001680">
    <property type="entry name" value="WD40_rpt"/>
</dbReference>
<feature type="region of interest" description="Disordered" evidence="1">
    <location>
        <begin position="36"/>
        <end position="55"/>
    </location>
</feature>
<reference evidence="5" key="1">
    <citation type="submission" date="2018-12" db="EMBL/GenBank/DDBJ databases">
        <title>Tengunoibacter tsumagoiensis gen. nov., sp. nov., Dictyobacter kobayashii sp. nov., D. alpinus sp. nov., and D. joshuensis sp. nov. and description of Dictyobacteraceae fam. nov. within the order Ktedonobacterales isolated from Tengu-no-mugimeshi.</title>
        <authorList>
            <person name="Wang C.M."/>
            <person name="Zheng Y."/>
            <person name="Sakai Y."/>
            <person name="Toyoda A."/>
            <person name="Minakuchi Y."/>
            <person name="Abe K."/>
            <person name="Yokota A."/>
            <person name="Yabe S."/>
        </authorList>
    </citation>
    <scope>NUCLEOTIDE SEQUENCE [LARGE SCALE GENOMIC DNA]</scope>
    <source>
        <strain evidence="5">Uno3</strain>
    </source>
</reference>
<keyword evidence="2" id="KW-0472">Membrane</keyword>
<keyword evidence="2" id="KW-1133">Transmembrane helix</keyword>